<evidence type="ECO:0000313" key="1">
    <source>
        <dbReference type="EMBL" id="CAG9334275.1"/>
    </source>
</evidence>
<keyword evidence="2" id="KW-1185">Reference proteome</keyword>
<comment type="caution">
    <text evidence="1">The sequence shown here is derived from an EMBL/GenBank/DDBJ whole genome shotgun (WGS) entry which is preliminary data.</text>
</comment>
<accession>A0AAU9KBL8</accession>
<dbReference type="Proteomes" id="UP001162131">
    <property type="component" value="Unassembled WGS sequence"/>
</dbReference>
<reference evidence="1" key="1">
    <citation type="submission" date="2021-09" db="EMBL/GenBank/DDBJ databases">
        <authorList>
            <consortium name="AG Swart"/>
            <person name="Singh M."/>
            <person name="Singh A."/>
            <person name="Seah K."/>
            <person name="Emmerich C."/>
        </authorList>
    </citation>
    <scope>NUCLEOTIDE SEQUENCE</scope>
    <source>
        <strain evidence="1">ATCC30299</strain>
    </source>
</reference>
<dbReference type="EMBL" id="CAJZBQ010000058">
    <property type="protein sequence ID" value="CAG9334275.1"/>
    <property type="molecule type" value="Genomic_DNA"/>
</dbReference>
<name>A0AAU9KBL8_9CILI</name>
<gene>
    <name evidence="1" type="ORF">BSTOLATCC_MIC60894</name>
</gene>
<evidence type="ECO:0000313" key="2">
    <source>
        <dbReference type="Proteomes" id="UP001162131"/>
    </source>
</evidence>
<sequence length="181" mass="21540">MVKNCKAISTKKLLAINYELRTNFRVQQVLNRISNWNPFTQQVSNENLYLLLNNLSKKYHLTSFESYLLSLTFYSVETEAIDNFTDFLELAVFLIKSVISNKYIHYRRLIEETMKPFHIKMLQWIALHTKNSEIHIMDAWQEQDQFGELRINYSSVLRFEIELNGFLSTLFSELLNKLNDN</sequence>
<organism evidence="1 2">
    <name type="scientific">Blepharisma stoltei</name>
    <dbReference type="NCBI Taxonomy" id="1481888"/>
    <lineage>
        <taxon>Eukaryota</taxon>
        <taxon>Sar</taxon>
        <taxon>Alveolata</taxon>
        <taxon>Ciliophora</taxon>
        <taxon>Postciliodesmatophora</taxon>
        <taxon>Heterotrichea</taxon>
        <taxon>Heterotrichida</taxon>
        <taxon>Blepharismidae</taxon>
        <taxon>Blepharisma</taxon>
    </lineage>
</organism>
<proteinExistence type="predicted"/>
<dbReference type="AlphaFoldDB" id="A0AAU9KBL8"/>
<protein>
    <submittedName>
        <fullName evidence="1">Uncharacterized protein</fullName>
    </submittedName>
</protein>